<keyword evidence="3 5" id="KW-1133">Transmembrane helix</keyword>
<feature type="domain" description="O-antigen ligase-related" evidence="6">
    <location>
        <begin position="183"/>
        <end position="341"/>
    </location>
</feature>
<dbReference type="EMBL" id="BAAAFN010000009">
    <property type="protein sequence ID" value="GAA0225573.1"/>
    <property type="molecule type" value="Genomic_DNA"/>
</dbReference>
<feature type="transmembrane region" description="Helical" evidence="5">
    <location>
        <begin position="225"/>
        <end position="244"/>
    </location>
</feature>
<proteinExistence type="predicted"/>
<evidence type="ECO:0000313" key="7">
    <source>
        <dbReference type="EMBL" id="GAA0225573.1"/>
    </source>
</evidence>
<gene>
    <name evidence="7" type="ORF">GCM10009125_13180</name>
</gene>
<evidence type="ECO:0000256" key="1">
    <source>
        <dbReference type="ARBA" id="ARBA00004141"/>
    </source>
</evidence>
<dbReference type="PANTHER" id="PTHR37422:SF13">
    <property type="entry name" value="LIPOPOLYSACCHARIDE BIOSYNTHESIS PROTEIN PA4999-RELATED"/>
    <property type="match status" value="1"/>
</dbReference>
<feature type="transmembrane region" description="Helical" evidence="5">
    <location>
        <begin position="25"/>
        <end position="41"/>
    </location>
</feature>
<organism evidence="7 8">
    <name type="scientific">Castellaniella daejeonensis</name>
    <dbReference type="NCBI Taxonomy" id="659013"/>
    <lineage>
        <taxon>Bacteria</taxon>
        <taxon>Pseudomonadati</taxon>
        <taxon>Pseudomonadota</taxon>
        <taxon>Betaproteobacteria</taxon>
        <taxon>Burkholderiales</taxon>
        <taxon>Alcaligenaceae</taxon>
        <taxon>Castellaniella</taxon>
    </lineage>
</organism>
<sequence length="411" mass="44522">MAGLLAAPALLMAWGSLRYMVSPLGYWIAWGLWATAAVVELRPMRVRAGWKTAGLWMTSAFGLLLLGMAVSAIVNHDGVTLYQSVKVLVIGILCWIMWWLASRVDAESLIQALYSVLVLVTLVFFLSKAFSSVSYGLGGSREGDVFARAGVLWKAGLFFLPLFITDWLCNSRRWIAAACAIGACLFLVSVDGSRTGLLLIVAVGLGFGIVLWWRGDWRAFRHRPWALPLAVGVLLILLLLNAGMNTWKQGPSTGLSSTGSSRVEALVGKALAPVMDNRLGEGDAPRIRLLRNGLEKSRECFPLGCGFGSTAIDAGYGIPMNVHNAYLGALADFGLLGLLGMLGFVVASVLPMRVLWDRSADPRHVYFVLATSGSALAYCVALNLHTFSTEMSEWGYLILMLAFAWQPARAS</sequence>
<dbReference type="InterPro" id="IPR051533">
    <property type="entry name" value="WaaL-like"/>
</dbReference>
<evidence type="ECO:0000313" key="8">
    <source>
        <dbReference type="Proteomes" id="UP001501176"/>
    </source>
</evidence>
<feature type="transmembrane region" description="Helical" evidence="5">
    <location>
        <begin position="53"/>
        <end position="74"/>
    </location>
</feature>
<feature type="transmembrane region" description="Helical" evidence="5">
    <location>
        <begin position="196"/>
        <end position="213"/>
    </location>
</feature>
<comment type="subcellular location">
    <subcellularLocation>
        <location evidence="1">Membrane</location>
        <topology evidence="1">Multi-pass membrane protein</topology>
    </subcellularLocation>
</comment>
<evidence type="ECO:0000256" key="5">
    <source>
        <dbReference type="SAM" id="Phobius"/>
    </source>
</evidence>
<keyword evidence="4 5" id="KW-0472">Membrane</keyword>
<feature type="transmembrane region" description="Helical" evidence="5">
    <location>
        <begin position="325"/>
        <end position="352"/>
    </location>
</feature>
<protein>
    <recommendedName>
        <fullName evidence="6">O-antigen ligase-related domain-containing protein</fullName>
    </recommendedName>
</protein>
<feature type="transmembrane region" description="Helical" evidence="5">
    <location>
        <begin position="112"/>
        <end position="131"/>
    </location>
</feature>
<name>A0ABP3D7T5_9BURK</name>
<feature type="transmembrane region" description="Helical" evidence="5">
    <location>
        <begin position="174"/>
        <end position="190"/>
    </location>
</feature>
<evidence type="ECO:0000256" key="4">
    <source>
        <dbReference type="ARBA" id="ARBA00023136"/>
    </source>
</evidence>
<evidence type="ECO:0000256" key="2">
    <source>
        <dbReference type="ARBA" id="ARBA00022692"/>
    </source>
</evidence>
<dbReference type="Proteomes" id="UP001501176">
    <property type="component" value="Unassembled WGS sequence"/>
</dbReference>
<keyword evidence="8" id="KW-1185">Reference proteome</keyword>
<keyword evidence="2 5" id="KW-0812">Transmembrane</keyword>
<feature type="transmembrane region" description="Helical" evidence="5">
    <location>
        <begin position="151"/>
        <end position="169"/>
    </location>
</feature>
<feature type="transmembrane region" description="Helical" evidence="5">
    <location>
        <begin position="80"/>
        <end position="100"/>
    </location>
</feature>
<reference evidence="8" key="1">
    <citation type="journal article" date="2019" name="Int. J. Syst. Evol. Microbiol.">
        <title>The Global Catalogue of Microorganisms (GCM) 10K type strain sequencing project: providing services to taxonomists for standard genome sequencing and annotation.</title>
        <authorList>
            <consortium name="The Broad Institute Genomics Platform"/>
            <consortium name="The Broad Institute Genome Sequencing Center for Infectious Disease"/>
            <person name="Wu L."/>
            <person name="Ma J."/>
        </authorList>
    </citation>
    <scope>NUCLEOTIDE SEQUENCE [LARGE SCALE GENOMIC DNA]</scope>
    <source>
        <strain evidence="8">JCM 16240</strain>
    </source>
</reference>
<evidence type="ECO:0000256" key="3">
    <source>
        <dbReference type="ARBA" id="ARBA00022989"/>
    </source>
</evidence>
<feature type="transmembrane region" description="Helical" evidence="5">
    <location>
        <begin position="364"/>
        <end position="385"/>
    </location>
</feature>
<evidence type="ECO:0000259" key="6">
    <source>
        <dbReference type="Pfam" id="PF04932"/>
    </source>
</evidence>
<comment type="caution">
    <text evidence="7">The sequence shown here is derived from an EMBL/GenBank/DDBJ whole genome shotgun (WGS) entry which is preliminary data.</text>
</comment>
<dbReference type="Pfam" id="PF04932">
    <property type="entry name" value="Wzy_C"/>
    <property type="match status" value="1"/>
</dbReference>
<dbReference type="PANTHER" id="PTHR37422">
    <property type="entry name" value="TEICHURONIC ACID BIOSYNTHESIS PROTEIN TUAE"/>
    <property type="match status" value="1"/>
</dbReference>
<dbReference type="InterPro" id="IPR007016">
    <property type="entry name" value="O-antigen_ligase-rel_domated"/>
</dbReference>
<accession>A0ABP3D7T5</accession>